<keyword evidence="5" id="KW-1133">Transmembrane helix</keyword>
<dbReference type="PROSITE" id="PS50294">
    <property type="entry name" value="WD_REPEATS_REGION"/>
    <property type="match status" value="1"/>
</dbReference>
<feature type="domain" description="Novel STAND NTPase 1" evidence="6">
    <location>
        <begin position="78"/>
        <end position="458"/>
    </location>
</feature>
<accession>A0ABW1H2T0</accession>
<name>A0ABW1H2T0_9ACTN</name>
<protein>
    <submittedName>
        <fullName evidence="7">NACHT and WD repeat domain-containing protein</fullName>
    </submittedName>
</protein>
<feature type="region of interest" description="Disordered" evidence="4">
    <location>
        <begin position="1165"/>
        <end position="1189"/>
    </location>
</feature>
<sequence length="1189" mass="130861">MGRAPGEYRRESAALLGTIAVGLAINIVTARTDNWHGPWLFVLDYAYLWLPLCVVLWLGWRYFLHRRTAVTWQSAESPYPGLTPFTVERAGVFFGRDREASDVLHRLERSGSAPATRIVAIVGPSGVGKSSLIRAGIIARLPRRWTVVGPLRPAADPFMSLAAALADGPTAVLQTARLLREEAVSPEAPLQVVPSFLSVARGPVVLVVDQAEDLYTLTDEQDRAQWWSLLTRTLTVLPELRLLVAIRPEFRRRLTDQQAGFITRPVAIGLLDPARIRQAIAGPARAAGVTFEDDLIDRMTADATVGDALPLLSHLLQRLHLQSDRQHITVAQYEQAGEVGGAIAAHAEQIYESLTARYPQHAVDSALLHGVGLEGKETVRRTIRRADLDTTATHILEEFRAARLIIDVDDGTCLELTHDALFRQWHRLAALINANEERLHRITRLEHRAAAWQANPQTDDLIRGQTLADALALAAEVTLSTAARQLLDASQETDHQDRARQSQRVAEFAQQVRRQDHELAVALAHTALHELPPTPAATLTRWALTATPRTRRLPIGHTTGITSAVWLPDNQGLRTADKMGRVCTWDDTGRLTGVAFAPDSEACGHTLLSSTGTLALTEHDRGLMLWRVADGRNLGRRRGGLPTSFDSFSWGGDLCFAGTFDYRTVDVYRLDDDVPGLVTSVPATSVHATAWSPQGDRLAIASDDLLLVISIGEQTSEILRQQVAWSNPVLCWAPDGIRLAVSAAPAFSMRRSAILTRERRTLWIYDTDTGQAAETAPPGLAEAMAWSPVEDVIAYAVRRTRHQHRVALIDVATGRTVERRARPHQISTIAWSSDGKRIGLGSSFQKVEVWDVVGRSFRRLPTGSLREVSWSPKHKRAAVKRTGTTPEIIETDDATLPLRLGDDDCMSIAYSPLGDLVATAVQEQVTVWDAQSGVLRAQWGARPRPTPKHTTTLTPLPWVYELAWSGDGSRLVVHTHCFFGRTLPALSVWDVAKAQRLAVLDGGEESKGTLTWSPDSGLIAAVVSKHNVSLWRGDDYTLAHQWRTEGDGEVAALAWSNDSTGLAAAVGNQIEIWNVAQQHVSMRCVGHTGAVRQLSWSPEGNLLASISDDETLYIWHTKDGRPLGVLDTPDGIVRGLSWQDTLIVTYNDGRILSWDVCADHAKRSVEDREPRELTAEERERYGLPSASTD</sequence>
<keyword evidence="2" id="KW-0677">Repeat</keyword>
<gene>
    <name evidence="7" type="ORF">ACFQGL_05715</name>
</gene>
<dbReference type="Pfam" id="PF20703">
    <property type="entry name" value="nSTAND1"/>
    <property type="match status" value="1"/>
</dbReference>
<dbReference type="InterPro" id="IPR015943">
    <property type="entry name" value="WD40/YVTN_repeat-like_dom_sf"/>
</dbReference>
<dbReference type="SUPFAM" id="SSF52540">
    <property type="entry name" value="P-loop containing nucleoside triphosphate hydrolases"/>
    <property type="match status" value="1"/>
</dbReference>
<evidence type="ECO:0000256" key="1">
    <source>
        <dbReference type="ARBA" id="ARBA00022574"/>
    </source>
</evidence>
<dbReference type="Gene3D" id="3.40.50.300">
    <property type="entry name" value="P-loop containing nucleotide triphosphate hydrolases"/>
    <property type="match status" value="1"/>
</dbReference>
<dbReference type="InterPro" id="IPR049052">
    <property type="entry name" value="nSTAND1"/>
</dbReference>
<evidence type="ECO:0000313" key="7">
    <source>
        <dbReference type="EMBL" id="MFC5922837.1"/>
    </source>
</evidence>
<feature type="transmembrane region" description="Helical" evidence="5">
    <location>
        <begin position="46"/>
        <end position="64"/>
    </location>
</feature>
<dbReference type="Proteomes" id="UP001596226">
    <property type="component" value="Unassembled WGS sequence"/>
</dbReference>
<keyword evidence="5" id="KW-0472">Membrane</keyword>
<keyword evidence="1 3" id="KW-0853">WD repeat</keyword>
<reference evidence="8" key="1">
    <citation type="journal article" date="2019" name="Int. J. Syst. Evol. Microbiol.">
        <title>The Global Catalogue of Microorganisms (GCM) 10K type strain sequencing project: providing services to taxonomists for standard genome sequencing and annotation.</title>
        <authorList>
            <consortium name="The Broad Institute Genomics Platform"/>
            <consortium name="The Broad Institute Genome Sequencing Center for Infectious Disease"/>
            <person name="Wu L."/>
            <person name="Ma J."/>
        </authorList>
    </citation>
    <scope>NUCLEOTIDE SEQUENCE [LARGE SCALE GENOMIC DNA]</scope>
    <source>
        <strain evidence="8">CGMCC 4.7144</strain>
    </source>
</reference>
<dbReference type="PANTHER" id="PTHR19848">
    <property type="entry name" value="WD40 REPEAT PROTEIN"/>
    <property type="match status" value="1"/>
</dbReference>
<comment type="caution">
    <text evidence="7">The sequence shown here is derived from an EMBL/GenBank/DDBJ whole genome shotgun (WGS) entry which is preliminary data.</text>
</comment>
<evidence type="ECO:0000256" key="2">
    <source>
        <dbReference type="ARBA" id="ARBA00022737"/>
    </source>
</evidence>
<dbReference type="SUPFAM" id="SSF82171">
    <property type="entry name" value="DPP6 N-terminal domain-like"/>
    <property type="match status" value="1"/>
</dbReference>
<keyword evidence="5" id="KW-0812">Transmembrane</keyword>
<dbReference type="EMBL" id="JBHSQS010000003">
    <property type="protein sequence ID" value="MFC5922837.1"/>
    <property type="molecule type" value="Genomic_DNA"/>
</dbReference>
<feature type="compositionally biased region" description="Basic and acidic residues" evidence="4">
    <location>
        <begin position="1165"/>
        <end position="1181"/>
    </location>
</feature>
<dbReference type="InterPro" id="IPR001680">
    <property type="entry name" value="WD40_rpt"/>
</dbReference>
<dbReference type="SMART" id="SM00320">
    <property type="entry name" value="WD40"/>
    <property type="match status" value="8"/>
</dbReference>
<dbReference type="Gene3D" id="2.130.10.10">
    <property type="entry name" value="YVTN repeat-like/Quinoprotein amine dehydrogenase"/>
    <property type="match status" value="3"/>
</dbReference>
<organism evidence="7 8">
    <name type="scientific">Micromonospora vulcania</name>
    <dbReference type="NCBI Taxonomy" id="1441873"/>
    <lineage>
        <taxon>Bacteria</taxon>
        <taxon>Bacillati</taxon>
        <taxon>Actinomycetota</taxon>
        <taxon>Actinomycetes</taxon>
        <taxon>Micromonosporales</taxon>
        <taxon>Micromonosporaceae</taxon>
        <taxon>Micromonospora</taxon>
    </lineage>
</organism>
<dbReference type="PROSITE" id="PS50082">
    <property type="entry name" value="WD_REPEATS_2"/>
    <property type="match status" value="1"/>
</dbReference>
<evidence type="ECO:0000259" key="6">
    <source>
        <dbReference type="Pfam" id="PF20703"/>
    </source>
</evidence>
<keyword evidence="8" id="KW-1185">Reference proteome</keyword>
<evidence type="ECO:0000256" key="5">
    <source>
        <dbReference type="SAM" id="Phobius"/>
    </source>
</evidence>
<proteinExistence type="predicted"/>
<dbReference type="PANTHER" id="PTHR19848:SF0">
    <property type="entry name" value="NOTCHLESS PROTEIN HOMOLOG 1"/>
    <property type="match status" value="1"/>
</dbReference>
<dbReference type="InterPro" id="IPR027417">
    <property type="entry name" value="P-loop_NTPase"/>
</dbReference>
<dbReference type="RefSeq" id="WP_377506428.1">
    <property type="nucleotide sequence ID" value="NZ_JBHSQS010000003.1"/>
</dbReference>
<evidence type="ECO:0000256" key="4">
    <source>
        <dbReference type="SAM" id="MobiDB-lite"/>
    </source>
</evidence>
<evidence type="ECO:0000256" key="3">
    <source>
        <dbReference type="PROSITE-ProRule" id="PRU00221"/>
    </source>
</evidence>
<dbReference type="Pfam" id="PF00400">
    <property type="entry name" value="WD40"/>
    <property type="match status" value="1"/>
</dbReference>
<feature type="repeat" description="WD" evidence="3">
    <location>
        <begin position="1084"/>
        <end position="1125"/>
    </location>
</feature>
<dbReference type="SUPFAM" id="SSF50978">
    <property type="entry name" value="WD40 repeat-like"/>
    <property type="match status" value="1"/>
</dbReference>
<evidence type="ECO:0000313" key="8">
    <source>
        <dbReference type="Proteomes" id="UP001596226"/>
    </source>
</evidence>
<dbReference type="InterPro" id="IPR036322">
    <property type="entry name" value="WD40_repeat_dom_sf"/>
</dbReference>